<sequence>MMTRWGRDLDPDNPWPEHPRPQLVRDAWSTLNGWWDFAVRRSDEPAPASPEEYDGAIVVPFSPETALSRSGREGRPLQPDETLHYRRRVVVPQHVHRGDSRLLLHFGAVDQSCVVRVDGVEVGRHDGGFWPFTIDVSEAFVRGFGELTVSVTDPTDTGPGARGKQRLEPGEIWYPAQSGIWQTVWFEAVPAVHVTGVDFEPVVDSGDPDRTRVRVTVRSNASATAVVRVGESTVRVETGSPVDVPLPHARLWSPHDPFCYDVLVHLEDDKGRTVDEVRSYLGMRSIEVRPPAGEPGGVPTFWLNGRAQPMIGVLDQGYWPDGLLTPPSDDALVHDLETVRDLGFTMLRKHVKIEPLRFYHHCDRLGLLVWQDLVNGGGRYRSSVTQLPGIRPVRLRDRGPRMRAVFGRADADGREVFERDLARTVALLGSSPSVVVWVLFNEGWGQYDTRRLTGRLRALDPTRPIVPVSGWHDQGGDGPAEHGEVRSLHVYGKPVRVNARMARAERERGRALAIGEYGGLHLPVDGHRVDGEVFGYQAVEDADELAAELARLERDELGPARRAGVAASVYTQLTDVAGELNGLLTWDREVRKVERYPFARQ</sequence>
<dbReference type="Proteomes" id="UP001240447">
    <property type="component" value="Unassembled WGS sequence"/>
</dbReference>
<dbReference type="InterPro" id="IPR006103">
    <property type="entry name" value="Glyco_hydro_2_cat"/>
</dbReference>
<feature type="compositionally biased region" description="Basic and acidic residues" evidence="4">
    <location>
        <begin position="1"/>
        <end position="20"/>
    </location>
</feature>
<dbReference type="InterPro" id="IPR008979">
    <property type="entry name" value="Galactose-bd-like_sf"/>
</dbReference>
<evidence type="ECO:0008006" key="9">
    <source>
        <dbReference type="Google" id="ProtNLM"/>
    </source>
</evidence>
<dbReference type="InterPro" id="IPR036156">
    <property type="entry name" value="Beta-gal/glucu_dom_sf"/>
</dbReference>
<dbReference type="Pfam" id="PF02836">
    <property type="entry name" value="Glyco_hydro_2_C"/>
    <property type="match status" value="1"/>
</dbReference>
<evidence type="ECO:0000259" key="5">
    <source>
        <dbReference type="Pfam" id="PF00703"/>
    </source>
</evidence>
<dbReference type="InterPro" id="IPR006102">
    <property type="entry name" value="Ig-like_GH2"/>
</dbReference>
<proteinExistence type="inferred from homology"/>
<dbReference type="PANTHER" id="PTHR42732">
    <property type="entry name" value="BETA-GALACTOSIDASE"/>
    <property type="match status" value="1"/>
</dbReference>
<reference evidence="7 8" key="1">
    <citation type="submission" date="2023-07" db="EMBL/GenBank/DDBJ databases">
        <title>Sequencing the genomes of 1000 actinobacteria strains.</title>
        <authorList>
            <person name="Klenk H.-P."/>
        </authorList>
    </citation>
    <scope>NUCLEOTIDE SEQUENCE [LARGE SCALE GENOMIC DNA]</scope>
    <source>
        <strain evidence="7 8">GD13</strain>
    </source>
</reference>
<name>A0ABT9NIH6_9ACTN</name>
<evidence type="ECO:0000259" key="6">
    <source>
        <dbReference type="Pfam" id="PF02836"/>
    </source>
</evidence>
<evidence type="ECO:0000313" key="8">
    <source>
        <dbReference type="Proteomes" id="UP001240447"/>
    </source>
</evidence>
<evidence type="ECO:0000256" key="1">
    <source>
        <dbReference type="ARBA" id="ARBA00007401"/>
    </source>
</evidence>
<keyword evidence="8" id="KW-1185">Reference proteome</keyword>
<dbReference type="Gene3D" id="2.60.120.260">
    <property type="entry name" value="Galactose-binding domain-like"/>
    <property type="match status" value="1"/>
</dbReference>
<dbReference type="SUPFAM" id="SSF49303">
    <property type="entry name" value="beta-Galactosidase/glucuronidase domain"/>
    <property type="match status" value="1"/>
</dbReference>
<comment type="caution">
    <text evidence="7">The sequence shown here is derived from an EMBL/GenBank/DDBJ whole genome shotgun (WGS) entry which is preliminary data.</text>
</comment>
<evidence type="ECO:0000256" key="2">
    <source>
        <dbReference type="ARBA" id="ARBA00022801"/>
    </source>
</evidence>
<organism evidence="7 8">
    <name type="scientific">Nocardioides massiliensis</name>
    <dbReference type="NCBI Taxonomy" id="1325935"/>
    <lineage>
        <taxon>Bacteria</taxon>
        <taxon>Bacillati</taxon>
        <taxon>Actinomycetota</taxon>
        <taxon>Actinomycetes</taxon>
        <taxon>Propionibacteriales</taxon>
        <taxon>Nocardioidaceae</taxon>
        <taxon>Nocardioides</taxon>
    </lineage>
</organism>
<protein>
    <recommendedName>
        <fullName evidence="9">Glycoside hydrolase family 2</fullName>
    </recommendedName>
</protein>
<keyword evidence="2" id="KW-0378">Hydrolase</keyword>
<feature type="region of interest" description="Disordered" evidence="4">
    <location>
        <begin position="1"/>
        <end position="21"/>
    </location>
</feature>
<evidence type="ECO:0000256" key="4">
    <source>
        <dbReference type="SAM" id="MobiDB-lite"/>
    </source>
</evidence>
<gene>
    <name evidence="7" type="ORF">J2S59_000030</name>
</gene>
<dbReference type="InterPro" id="IPR051913">
    <property type="entry name" value="GH2_Domain-Containing"/>
</dbReference>
<accession>A0ABT9NIH6</accession>
<dbReference type="Pfam" id="PF00703">
    <property type="entry name" value="Glyco_hydro_2"/>
    <property type="match status" value="1"/>
</dbReference>
<dbReference type="EMBL" id="JAUSQM010000001">
    <property type="protein sequence ID" value="MDP9820221.1"/>
    <property type="molecule type" value="Genomic_DNA"/>
</dbReference>
<feature type="domain" description="Glycoside hydrolase family 2 immunoglobulin-like beta-sandwich" evidence="5">
    <location>
        <begin position="209"/>
        <end position="284"/>
    </location>
</feature>
<dbReference type="InterPro" id="IPR017853">
    <property type="entry name" value="GH"/>
</dbReference>
<evidence type="ECO:0000313" key="7">
    <source>
        <dbReference type="EMBL" id="MDP9820221.1"/>
    </source>
</evidence>
<keyword evidence="3" id="KW-0326">Glycosidase</keyword>
<evidence type="ECO:0000256" key="3">
    <source>
        <dbReference type="ARBA" id="ARBA00023295"/>
    </source>
</evidence>
<dbReference type="PANTHER" id="PTHR42732:SF2">
    <property type="entry name" value="BETA-MANNOSIDASE"/>
    <property type="match status" value="1"/>
</dbReference>
<dbReference type="Gene3D" id="3.20.20.80">
    <property type="entry name" value="Glycosidases"/>
    <property type="match status" value="1"/>
</dbReference>
<dbReference type="InterPro" id="IPR013783">
    <property type="entry name" value="Ig-like_fold"/>
</dbReference>
<feature type="domain" description="Glycoside hydrolase family 2 catalytic" evidence="6">
    <location>
        <begin position="330"/>
        <end position="518"/>
    </location>
</feature>
<dbReference type="SUPFAM" id="SSF49785">
    <property type="entry name" value="Galactose-binding domain-like"/>
    <property type="match status" value="1"/>
</dbReference>
<dbReference type="Gene3D" id="2.60.40.10">
    <property type="entry name" value="Immunoglobulins"/>
    <property type="match status" value="1"/>
</dbReference>
<dbReference type="SUPFAM" id="SSF51445">
    <property type="entry name" value="(Trans)glycosidases"/>
    <property type="match status" value="1"/>
</dbReference>
<comment type="similarity">
    <text evidence="1">Belongs to the glycosyl hydrolase 2 family.</text>
</comment>